<gene>
    <name evidence="2" type="ORF">KsCSTR_12450</name>
    <name evidence="1" type="ORF">kustd1283</name>
</gene>
<reference evidence="1" key="1">
    <citation type="journal article" date="2006" name="Nature">
        <title>Deciphering the evolution and metabolism of an anammox bacterium from a community genome.</title>
        <authorList>
            <person name="Strous M."/>
            <person name="Pelletier E."/>
            <person name="Mangenot S."/>
            <person name="Rattei T."/>
            <person name="Lehner A."/>
            <person name="Taylor M.W."/>
            <person name="Horn M."/>
            <person name="Daims H."/>
            <person name="Bartol-Mavel D."/>
            <person name="Wincker P."/>
            <person name="Barbe V."/>
            <person name="Fonknechten N."/>
            <person name="Vallenet D."/>
            <person name="Segurens B."/>
            <person name="Schenowitz-Truong C."/>
            <person name="Medigue C."/>
            <person name="Collingro A."/>
            <person name="Snel B."/>
            <person name="Dutilh B.E."/>
            <person name="OpDenCamp H.J.M."/>
            <person name="vanDerDrift C."/>
            <person name="Cirpus I."/>
            <person name="vanDePas-Schoonen K.T."/>
            <person name="Harhangi H.R."/>
            <person name="vanNiftrik L."/>
            <person name="Schmid M."/>
            <person name="Keltjens J."/>
            <person name="vanDeVossenberg J."/>
            <person name="Kartal B."/>
            <person name="Meier H."/>
            <person name="Frishman D."/>
            <person name="Huynen M.A."/>
            <person name="Mewes H."/>
            <person name="Weissenbach J."/>
            <person name="Jetten M.S.M."/>
            <person name="Wagner M."/>
            <person name="LePaslier D."/>
        </authorList>
    </citation>
    <scope>NUCLEOTIDE SEQUENCE</scope>
</reference>
<evidence type="ECO:0000313" key="2">
    <source>
        <dbReference type="EMBL" id="QII10624.1"/>
    </source>
</evidence>
<protein>
    <submittedName>
        <fullName evidence="1">Uncharacterized protein</fullName>
    </submittedName>
</protein>
<proteinExistence type="predicted"/>
<evidence type="ECO:0000313" key="3">
    <source>
        <dbReference type="Proteomes" id="UP000501926"/>
    </source>
</evidence>
<reference evidence="1" key="2">
    <citation type="submission" date="2006-01" db="EMBL/GenBank/DDBJ databases">
        <authorList>
            <person name="Genoscope"/>
        </authorList>
    </citation>
    <scope>NUCLEOTIDE SEQUENCE</scope>
</reference>
<name>Q1Q0H3_KUEST</name>
<dbReference type="EMBL" id="CP049055">
    <property type="protein sequence ID" value="QII10624.1"/>
    <property type="molecule type" value="Genomic_DNA"/>
</dbReference>
<dbReference type="AlphaFoldDB" id="Q1Q0H3"/>
<accession>Q1Q0H3</accession>
<reference evidence="2 3" key="3">
    <citation type="submission" date="2020-02" db="EMBL/GenBank/DDBJ databases">
        <title>Newly sequenced genome of strain CSTR1 showed variability in Candidatus Kuenenia stuttgartiensis genomes.</title>
        <authorList>
            <person name="Ding C."/>
            <person name="Adrian L."/>
        </authorList>
    </citation>
    <scope>NUCLEOTIDE SEQUENCE [LARGE SCALE GENOMIC DNA]</scope>
    <source>
        <strain evidence="2 3">CSTR1</strain>
    </source>
</reference>
<organism evidence="1">
    <name type="scientific">Kuenenia stuttgartiensis</name>
    <dbReference type="NCBI Taxonomy" id="174633"/>
    <lineage>
        <taxon>Bacteria</taxon>
        <taxon>Pseudomonadati</taxon>
        <taxon>Planctomycetota</taxon>
        <taxon>Candidatus Brocadiia</taxon>
        <taxon>Candidatus Brocadiales</taxon>
        <taxon>Candidatus Brocadiaceae</taxon>
        <taxon>Candidatus Kuenenia</taxon>
    </lineage>
</organism>
<dbReference type="EMBL" id="CT573072">
    <property type="protein sequence ID" value="CAJ72028.1"/>
    <property type="molecule type" value="Genomic_DNA"/>
</dbReference>
<sequence>MISPIILVCGNNFLCNEYLYSDLSSHPLPWCKQSSEYPRKKIFQQPNLSS</sequence>
<dbReference type="Proteomes" id="UP000501926">
    <property type="component" value="Chromosome"/>
</dbReference>
<evidence type="ECO:0000313" key="1">
    <source>
        <dbReference type="EMBL" id="CAJ72028.1"/>
    </source>
</evidence>